<dbReference type="InterPro" id="IPR003728">
    <property type="entry name" value="Ribosome_maturation_RimP"/>
</dbReference>
<accession>F5XR90</accession>
<dbReference type="Proteomes" id="UP000007947">
    <property type="component" value="Chromosome"/>
</dbReference>
<organism evidence="6 7">
    <name type="scientific">Microlunatus phosphovorus (strain ATCC 700054 / DSM 10555 / JCM 9379 / NBRC 101784 / NCIMB 13414 / VKM Ac-1990 / NM-1)</name>
    <dbReference type="NCBI Taxonomy" id="1032480"/>
    <lineage>
        <taxon>Bacteria</taxon>
        <taxon>Bacillati</taxon>
        <taxon>Actinomycetota</taxon>
        <taxon>Actinomycetes</taxon>
        <taxon>Propionibacteriales</taxon>
        <taxon>Propionibacteriaceae</taxon>
        <taxon>Microlunatus</taxon>
    </lineage>
</organism>
<comment type="similarity">
    <text evidence="3">Belongs to the RimP family.</text>
</comment>
<dbReference type="AlphaFoldDB" id="F5XR90"/>
<dbReference type="STRING" id="1032480.MLP_15660"/>
<dbReference type="eggNOG" id="COG0779">
    <property type="taxonomic scope" value="Bacteria"/>
</dbReference>
<feature type="domain" description="Ribosome maturation factor RimP C-terminal" evidence="5">
    <location>
        <begin position="89"/>
        <end position="150"/>
    </location>
</feature>
<dbReference type="SUPFAM" id="SSF75420">
    <property type="entry name" value="YhbC-like, N-terminal domain"/>
    <property type="match status" value="1"/>
</dbReference>
<dbReference type="GO" id="GO:0005829">
    <property type="term" value="C:cytosol"/>
    <property type="evidence" value="ECO:0007669"/>
    <property type="project" value="TreeGrafter"/>
</dbReference>
<evidence type="ECO:0000256" key="3">
    <source>
        <dbReference type="HAMAP-Rule" id="MF_01077"/>
    </source>
</evidence>
<dbReference type="PANTHER" id="PTHR33867:SF1">
    <property type="entry name" value="RIBOSOME MATURATION FACTOR RIMP"/>
    <property type="match status" value="1"/>
</dbReference>
<dbReference type="Gene3D" id="3.30.300.70">
    <property type="entry name" value="RimP-like superfamily, N-terminal"/>
    <property type="match status" value="1"/>
</dbReference>
<dbReference type="OrthoDB" id="9805006at2"/>
<evidence type="ECO:0000313" key="7">
    <source>
        <dbReference type="Proteomes" id="UP000007947"/>
    </source>
</evidence>
<dbReference type="EMBL" id="AP012204">
    <property type="protein sequence ID" value="BAK34580.1"/>
    <property type="molecule type" value="Genomic_DNA"/>
</dbReference>
<dbReference type="KEGG" id="mph:MLP_15660"/>
<keyword evidence="7" id="KW-1185">Reference proteome</keyword>
<comment type="subcellular location">
    <subcellularLocation>
        <location evidence="3">Cytoplasm</location>
    </subcellularLocation>
</comment>
<name>F5XR90_MICPN</name>
<dbReference type="InterPro" id="IPR028989">
    <property type="entry name" value="RimP_N"/>
</dbReference>
<dbReference type="Pfam" id="PF02576">
    <property type="entry name" value="RimP_N"/>
    <property type="match status" value="1"/>
</dbReference>
<dbReference type="HAMAP" id="MF_01077">
    <property type="entry name" value="RimP"/>
    <property type="match status" value="1"/>
</dbReference>
<evidence type="ECO:0000256" key="2">
    <source>
        <dbReference type="ARBA" id="ARBA00022517"/>
    </source>
</evidence>
<dbReference type="PANTHER" id="PTHR33867">
    <property type="entry name" value="RIBOSOME MATURATION FACTOR RIMP"/>
    <property type="match status" value="1"/>
</dbReference>
<dbReference type="GO" id="GO:0006412">
    <property type="term" value="P:translation"/>
    <property type="evidence" value="ECO:0007669"/>
    <property type="project" value="TreeGrafter"/>
</dbReference>
<evidence type="ECO:0000256" key="1">
    <source>
        <dbReference type="ARBA" id="ARBA00022490"/>
    </source>
</evidence>
<evidence type="ECO:0000313" key="6">
    <source>
        <dbReference type="EMBL" id="BAK34580.1"/>
    </source>
</evidence>
<sequence>MKDSQLSSLLTPILAQFELELEEIDVLPAGKRRLLRIVVDGEGPTGRGPLLDDIAEATKAISTTLDSSDAFGNSPYTLEVSSRGVSRPLVVPRHWRRNAGRLVQVNLGDGTVVTGRIVASDDDGVDLDIDGTERRIGYGEVAKAIVQVEFNRPHPELDEPEEA</sequence>
<feature type="domain" description="Ribosome maturation factor RimP N-terminal" evidence="4">
    <location>
        <begin position="10"/>
        <end position="85"/>
    </location>
</feature>
<reference evidence="6 7" key="1">
    <citation type="submission" date="2011-05" db="EMBL/GenBank/DDBJ databases">
        <title>Whole genome sequence of Microlunatus phosphovorus NM-1.</title>
        <authorList>
            <person name="Hosoyama A."/>
            <person name="Sasaki K."/>
            <person name="Harada T."/>
            <person name="Igarashi R."/>
            <person name="Kawakoshi A."/>
            <person name="Sasagawa M."/>
            <person name="Fukada J."/>
            <person name="Nakamura S."/>
            <person name="Katano Y."/>
            <person name="Hanada S."/>
            <person name="Kamagata Y."/>
            <person name="Nakamura N."/>
            <person name="Yamazaki S."/>
            <person name="Fujita N."/>
        </authorList>
    </citation>
    <scope>NUCLEOTIDE SEQUENCE [LARGE SCALE GENOMIC DNA]</scope>
    <source>
        <strain evidence="7">ATCC 700054 / DSM 10555 / JCM 9379 / NBRC 101784 / NCIMB 13414 / VKM Ac-1990 / NM-1</strain>
    </source>
</reference>
<protein>
    <recommendedName>
        <fullName evidence="3">Ribosome maturation factor RimP</fullName>
    </recommendedName>
</protein>
<dbReference type="SUPFAM" id="SSF74942">
    <property type="entry name" value="YhbC-like, C-terminal domain"/>
    <property type="match status" value="1"/>
</dbReference>
<keyword evidence="2 3" id="KW-0690">Ribosome biogenesis</keyword>
<evidence type="ECO:0000259" key="4">
    <source>
        <dbReference type="Pfam" id="PF02576"/>
    </source>
</evidence>
<comment type="function">
    <text evidence="3">Required for maturation of 30S ribosomal subunits.</text>
</comment>
<proteinExistence type="inferred from homology"/>
<dbReference type="RefSeq" id="WP_013862463.1">
    <property type="nucleotide sequence ID" value="NC_015635.1"/>
</dbReference>
<keyword evidence="1 3" id="KW-0963">Cytoplasm</keyword>
<dbReference type="InterPro" id="IPR028998">
    <property type="entry name" value="RimP_C"/>
</dbReference>
<dbReference type="NCBIfam" id="NF000930">
    <property type="entry name" value="PRK00092.2-2"/>
    <property type="match status" value="1"/>
</dbReference>
<dbReference type="HOGENOM" id="CLU_070525_3_0_11"/>
<gene>
    <name evidence="3 6" type="primary">rimP</name>
    <name evidence="6" type="ordered locus">MLP_15660</name>
</gene>
<dbReference type="InterPro" id="IPR035956">
    <property type="entry name" value="RimP_N_sf"/>
</dbReference>
<dbReference type="Pfam" id="PF17384">
    <property type="entry name" value="DUF150_C"/>
    <property type="match status" value="1"/>
</dbReference>
<dbReference type="InterPro" id="IPR036847">
    <property type="entry name" value="RimP_C_sf"/>
</dbReference>
<evidence type="ECO:0000259" key="5">
    <source>
        <dbReference type="Pfam" id="PF17384"/>
    </source>
</evidence>
<dbReference type="GO" id="GO:0000028">
    <property type="term" value="P:ribosomal small subunit assembly"/>
    <property type="evidence" value="ECO:0007669"/>
    <property type="project" value="TreeGrafter"/>
</dbReference>